<dbReference type="Proteomes" id="UP000319817">
    <property type="component" value="Chromosome"/>
</dbReference>
<proteinExistence type="predicted"/>
<dbReference type="EMBL" id="CP036526">
    <property type="protein sequence ID" value="QDT13535.1"/>
    <property type="molecule type" value="Genomic_DNA"/>
</dbReference>
<dbReference type="InterPro" id="IPR013517">
    <property type="entry name" value="FG-GAP"/>
</dbReference>
<keyword evidence="1" id="KW-0732">Signal</keyword>
<protein>
    <submittedName>
        <fullName evidence="2">FG-GAP repeat protein</fullName>
    </submittedName>
</protein>
<dbReference type="Pfam" id="PF13517">
    <property type="entry name" value="FG-GAP_3"/>
    <property type="match status" value="3"/>
</dbReference>
<dbReference type="Gene3D" id="2.130.10.130">
    <property type="entry name" value="Integrin alpha, N-terminal"/>
    <property type="match status" value="1"/>
</dbReference>
<evidence type="ECO:0000256" key="1">
    <source>
        <dbReference type="ARBA" id="ARBA00022729"/>
    </source>
</evidence>
<name>A0A517P2D3_9BACT</name>
<dbReference type="InterPro" id="IPR028994">
    <property type="entry name" value="Integrin_alpha_N"/>
</dbReference>
<dbReference type="PANTHER" id="PTHR44103:SF1">
    <property type="entry name" value="PROPROTEIN CONVERTASE P"/>
    <property type="match status" value="1"/>
</dbReference>
<evidence type="ECO:0000313" key="2">
    <source>
        <dbReference type="EMBL" id="QDT13535.1"/>
    </source>
</evidence>
<reference evidence="2 3" key="1">
    <citation type="submission" date="2019-02" db="EMBL/GenBank/DDBJ databases">
        <title>Deep-cultivation of Planctomycetes and their phenomic and genomic characterization uncovers novel biology.</title>
        <authorList>
            <person name="Wiegand S."/>
            <person name="Jogler M."/>
            <person name="Boedeker C."/>
            <person name="Pinto D."/>
            <person name="Vollmers J."/>
            <person name="Rivas-Marin E."/>
            <person name="Kohn T."/>
            <person name="Peeters S.H."/>
            <person name="Heuer A."/>
            <person name="Rast P."/>
            <person name="Oberbeckmann S."/>
            <person name="Bunk B."/>
            <person name="Jeske O."/>
            <person name="Meyerdierks A."/>
            <person name="Storesund J.E."/>
            <person name="Kallscheuer N."/>
            <person name="Luecker S."/>
            <person name="Lage O.M."/>
            <person name="Pohl T."/>
            <person name="Merkel B.J."/>
            <person name="Hornburger P."/>
            <person name="Mueller R.-W."/>
            <person name="Bruemmer F."/>
            <person name="Labrenz M."/>
            <person name="Spormann A.M."/>
            <person name="Op den Camp H."/>
            <person name="Overmann J."/>
            <person name="Amann R."/>
            <person name="Jetten M.S.M."/>
            <person name="Mascher T."/>
            <person name="Medema M.H."/>
            <person name="Devos D.P."/>
            <person name="Kaster A.-K."/>
            <person name="Ovreas L."/>
            <person name="Rohde M."/>
            <person name="Galperin M.Y."/>
            <person name="Jogler C."/>
        </authorList>
    </citation>
    <scope>NUCLEOTIDE SEQUENCE [LARGE SCALE GENOMIC DNA]</scope>
    <source>
        <strain evidence="2 3">K23_9</strain>
    </source>
</reference>
<dbReference type="PANTHER" id="PTHR44103">
    <property type="entry name" value="PROPROTEIN CONVERTASE P"/>
    <property type="match status" value="1"/>
</dbReference>
<evidence type="ECO:0000313" key="3">
    <source>
        <dbReference type="Proteomes" id="UP000319817"/>
    </source>
</evidence>
<sequence length="394" mass="43445">MAKTEFDHLVLESVFRMRFSAVFAILFSPLGFAFADDGHWKKHIVDQDAHTMTAIAGDFTGDGLPDVITDNRQKTQLFVAPDWKPVTLFEHKETKWFIHSECFDIDGDGDLDYVGARYNPGLIIWLEQPSEGAKGRWRDRLVDDTVHGIHGLMKADVDGDGKVDLLATSAQDKPPHNESLAWFSVPDQPLSAERWKANIFADKDAPGLTHYLGVGDINGDGRMDAATGAKGGANATSTGEWFAWWESPVDPSQAWTKHLISDQEPGATNIHPADVNGDGKLDFIASRGHGRGVVWFEAPSWQRHDIDADIKEPHCLAAVDMDGDGDIDAATCAFGDKIAAWYENDGSGNFTRRVVGTDQESYDIRAFDMDVDGDLDLLVAGRGSKNVVWYENPK</sequence>
<keyword evidence="3" id="KW-1185">Reference proteome</keyword>
<dbReference type="SUPFAM" id="SSF69318">
    <property type="entry name" value="Integrin alpha N-terminal domain"/>
    <property type="match status" value="1"/>
</dbReference>
<organism evidence="2 3">
    <name type="scientific">Stieleria marina</name>
    <dbReference type="NCBI Taxonomy" id="1930275"/>
    <lineage>
        <taxon>Bacteria</taxon>
        <taxon>Pseudomonadati</taxon>
        <taxon>Planctomycetota</taxon>
        <taxon>Planctomycetia</taxon>
        <taxon>Pirellulales</taxon>
        <taxon>Pirellulaceae</taxon>
        <taxon>Stieleria</taxon>
    </lineage>
</organism>
<dbReference type="RefSeq" id="WP_419189415.1">
    <property type="nucleotide sequence ID" value="NZ_CP036526.1"/>
</dbReference>
<gene>
    <name evidence="2" type="ORF">K239x_55550</name>
</gene>
<dbReference type="AlphaFoldDB" id="A0A517P2D3"/>
<accession>A0A517P2D3</accession>